<evidence type="ECO:0000313" key="3">
    <source>
        <dbReference type="EMBL" id="KAG1331873.1"/>
    </source>
</evidence>
<reference evidence="3" key="1">
    <citation type="journal article" date="2017" name="Gigascience">
        <title>The genome draft of coconut (Cocos nucifera).</title>
        <authorList>
            <person name="Xiao Y."/>
            <person name="Xu P."/>
            <person name="Fan H."/>
            <person name="Baudouin L."/>
            <person name="Xia W."/>
            <person name="Bocs S."/>
            <person name="Xu J."/>
            <person name="Li Q."/>
            <person name="Guo A."/>
            <person name="Zhou L."/>
            <person name="Li J."/>
            <person name="Wu Y."/>
            <person name="Ma Z."/>
            <person name="Armero A."/>
            <person name="Issali A.E."/>
            <person name="Liu N."/>
            <person name="Peng M."/>
            <person name="Yang Y."/>
        </authorList>
    </citation>
    <scope>NUCLEOTIDE SEQUENCE</scope>
    <source>
        <tissue evidence="3">Spear leaf of Hainan Tall coconut</tissue>
    </source>
</reference>
<name>A0A8K0I1Q9_COCNU</name>
<keyword evidence="2" id="KW-1133">Transmembrane helix</keyword>
<dbReference type="Proteomes" id="UP000797356">
    <property type="component" value="Chromosome 2"/>
</dbReference>
<dbReference type="OrthoDB" id="1886721at2759"/>
<feature type="compositionally biased region" description="Polar residues" evidence="1">
    <location>
        <begin position="29"/>
        <end position="38"/>
    </location>
</feature>
<accession>A0A8K0I1Q9</accession>
<feature type="transmembrane region" description="Helical" evidence="2">
    <location>
        <begin position="202"/>
        <end position="229"/>
    </location>
</feature>
<comment type="caution">
    <text evidence="3">The sequence shown here is derived from an EMBL/GenBank/DDBJ whole genome shotgun (WGS) entry which is preliminary data.</text>
</comment>
<sequence>MASKENSTSKPRRRRRFSWISSCFGWSPLSDSGNTETPVSGVVKGSRFSWSRFPTKKRTVPVDVVADATPGDAPKEKPASAKKKQSFFQKFRKDKSSEKRSSPHHRHQPQNPAARTDVTAKPHRLQVRHVASKCDARSKPAPLYRVRDAARTGTRSSHPGSPEPVHRTTSAAILRNSNHKKTWKKCDETIGCLTDSRLGLSVLALALILTLLLGRACAIVCMSACFYLLPRFRVATTMARNPVSRKGDDGIDIMSSEEQKKRVVLMGLLQREGRRPSGTIRASTQ</sequence>
<dbReference type="AlphaFoldDB" id="A0A8K0I1Q9"/>
<protein>
    <submittedName>
        <fullName evidence="3">Uncharacterized protein</fullName>
    </submittedName>
</protein>
<keyword evidence="4" id="KW-1185">Reference proteome</keyword>
<organism evidence="3 4">
    <name type="scientific">Cocos nucifera</name>
    <name type="common">Coconut palm</name>
    <dbReference type="NCBI Taxonomy" id="13894"/>
    <lineage>
        <taxon>Eukaryota</taxon>
        <taxon>Viridiplantae</taxon>
        <taxon>Streptophyta</taxon>
        <taxon>Embryophyta</taxon>
        <taxon>Tracheophyta</taxon>
        <taxon>Spermatophyta</taxon>
        <taxon>Magnoliopsida</taxon>
        <taxon>Liliopsida</taxon>
        <taxon>Arecaceae</taxon>
        <taxon>Arecoideae</taxon>
        <taxon>Cocoseae</taxon>
        <taxon>Attaleinae</taxon>
        <taxon>Cocos</taxon>
    </lineage>
</organism>
<gene>
    <name evidence="3" type="ORF">COCNU_02G018410</name>
</gene>
<keyword evidence="2" id="KW-0812">Transmembrane</keyword>
<dbReference type="InterPro" id="IPR040411">
    <property type="entry name" value="At5g23160-like"/>
</dbReference>
<dbReference type="PANTHER" id="PTHR34379">
    <property type="entry name" value="OS07G0553800 PROTEIN"/>
    <property type="match status" value="1"/>
</dbReference>
<feature type="compositionally biased region" description="Basic residues" evidence="1">
    <location>
        <begin position="80"/>
        <end position="93"/>
    </location>
</feature>
<evidence type="ECO:0000313" key="4">
    <source>
        <dbReference type="Proteomes" id="UP000797356"/>
    </source>
</evidence>
<evidence type="ECO:0000256" key="1">
    <source>
        <dbReference type="SAM" id="MobiDB-lite"/>
    </source>
</evidence>
<feature type="region of interest" description="Disordered" evidence="1">
    <location>
        <begin position="23"/>
        <end position="122"/>
    </location>
</feature>
<proteinExistence type="predicted"/>
<reference evidence="3" key="2">
    <citation type="submission" date="2019-07" db="EMBL/GenBank/DDBJ databases">
        <authorList>
            <person name="Yang Y."/>
            <person name="Bocs S."/>
            <person name="Baudouin L."/>
        </authorList>
    </citation>
    <scope>NUCLEOTIDE SEQUENCE</scope>
    <source>
        <tissue evidence="3">Spear leaf of Hainan Tall coconut</tissue>
    </source>
</reference>
<keyword evidence="2" id="KW-0472">Membrane</keyword>
<dbReference type="EMBL" id="CM017873">
    <property type="protein sequence ID" value="KAG1331873.1"/>
    <property type="molecule type" value="Genomic_DNA"/>
</dbReference>
<evidence type="ECO:0000256" key="2">
    <source>
        <dbReference type="SAM" id="Phobius"/>
    </source>
</evidence>
<dbReference type="PANTHER" id="PTHR34379:SF3">
    <property type="entry name" value="PROTEIN, PUTATIVE-RELATED"/>
    <property type="match status" value="1"/>
</dbReference>